<feature type="region of interest" description="Disordered" evidence="2">
    <location>
        <begin position="447"/>
        <end position="482"/>
    </location>
</feature>
<dbReference type="EMBL" id="BNJQ01000002">
    <property type="protein sequence ID" value="GHP01966.1"/>
    <property type="molecule type" value="Genomic_DNA"/>
</dbReference>
<dbReference type="Gene3D" id="3.80.10.10">
    <property type="entry name" value="Ribonuclease Inhibitor"/>
    <property type="match status" value="2"/>
</dbReference>
<evidence type="ECO:0000256" key="2">
    <source>
        <dbReference type="SAM" id="MobiDB-lite"/>
    </source>
</evidence>
<dbReference type="GO" id="GO:0005930">
    <property type="term" value="C:axoneme"/>
    <property type="evidence" value="ECO:0007669"/>
    <property type="project" value="UniProtKB-SubCell"/>
</dbReference>
<proteinExistence type="predicted"/>
<dbReference type="OrthoDB" id="78308at2759"/>
<dbReference type="InterPro" id="IPR001611">
    <property type="entry name" value="Leu-rich_rpt"/>
</dbReference>
<name>A0A830H4A7_9CHLO</name>
<comment type="caution">
    <text evidence="3">The sequence shown here is derived from an EMBL/GenBank/DDBJ whole genome shotgun (WGS) entry which is preliminary data.</text>
</comment>
<dbReference type="SUPFAM" id="SSF52047">
    <property type="entry name" value="RNI-like"/>
    <property type="match status" value="1"/>
</dbReference>
<organism evidence="3 4">
    <name type="scientific">Pycnococcus provasolii</name>
    <dbReference type="NCBI Taxonomy" id="41880"/>
    <lineage>
        <taxon>Eukaryota</taxon>
        <taxon>Viridiplantae</taxon>
        <taxon>Chlorophyta</taxon>
        <taxon>Pseudoscourfieldiophyceae</taxon>
        <taxon>Pseudoscourfieldiales</taxon>
        <taxon>Pycnococcaceae</taxon>
        <taxon>Pycnococcus</taxon>
    </lineage>
</organism>
<dbReference type="Pfam" id="PF13516">
    <property type="entry name" value="LRR_6"/>
    <property type="match status" value="2"/>
</dbReference>
<evidence type="ECO:0000313" key="4">
    <source>
        <dbReference type="Proteomes" id="UP000660262"/>
    </source>
</evidence>
<dbReference type="PANTHER" id="PTHR24110:SF3">
    <property type="entry name" value="CENTROSOMAL PROTEIN OF 78 KDA"/>
    <property type="match status" value="1"/>
</dbReference>
<keyword evidence="4" id="KW-1185">Reference proteome</keyword>
<evidence type="ECO:0000313" key="3">
    <source>
        <dbReference type="EMBL" id="GHP01966.1"/>
    </source>
</evidence>
<dbReference type="Proteomes" id="UP000660262">
    <property type="component" value="Unassembled WGS sequence"/>
</dbReference>
<comment type="subcellular location">
    <subcellularLocation>
        <location evidence="1">Cytoplasm</location>
        <location evidence="1">Cytoskeleton</location>
        <location evidence="1">Cilium axoneme</location>
    </subcellularLocation>
</comment>
<dbReference type="PANTHER" id="PTHR24110">
    <property type="entry name" value="CENTROSOMAL PROTEIN OF 78 KDA"/>
    <property type="match status" value="1"/>
</dbReference>
<dbReference type="SMART" id="SM00368">
    <property type="entry name" value="LRR_RI"/>
    <property type="match status" value="4"/>
</dbReference>
<accession>A0A830H4A7</accession>
<reference evidence="3" key="1">
    <citation type="submission" date="2020-10" db="EMBL/GenBank/DDBJ databases">
        <title>Unveiling of a novel bifunctional photoreceptor, Dualchrome1, isolated from a cosmopolitan green alga.</title>
        <authorList>
            <person name="Suzuki S."/>
            <person name="Kawachi M."/>
        </authorList>
    </citation>
    <scope>NUCLEOTIDE SEQUENCE</scope>
    <source>
        <strain evidence="3">NIES 2893</strain>
    </source>
</reference>
<sequence length="590" mass="62713">MSRWGPPPRTPLHLLDAEDRKLAWMGNTTGTDNTGAVVVDVEKREGSAPHRLGRVPRLHAVDVRRRVRNVGDDLRKQLEQSWCEVNLAPLAVDELCVLGEALASEGSHLQCLRLVAETRGNFLLSSRAHRSIVAHVANNLADPRVAKAVPRSIALAVLASENLTDLELGASLGMGGMRAVGNAIGHNQTLQRVSFAGACIGDAGMLALHRGLSKNASLEELIVSGCQLTDKSATLVASVVKAHAATRSLMEWRQTLRKYPKGMLPQDGQATAYIDDDMDGTAEEVGGLLLLDVSDNLLTDKGAKPIIESLALDVNLLILSLRNNRMTLATEILVHEALSQHPSLTRVDLRGNVDFMGVSRGASVVAQESAQALAVARAHEAAAASTAGSLRPAFQRGIGHQHAVQNVPRDAAILELADENRVLRHQLRQLTETAGKLFTLAESRGLSGAVAPPPRRTGGAARARVTVDSRPRTRARAGSPAIQTKAMRSAEVDLVGKLTRALRRLEHVVDGFAAETGSTTPSRVAFTGSANKAIAEAQALAREAAAVVGTPGSARRIGVDTPIRGSVVRQLESVSGIVDDDGEDDMDRDA</sequence>
<dbReference type="InterPro" id="IPR032675">
    <property type="entry name" value="LRR_dom_sf"/>
</dbReference>
<dbReference type="AlphaFoldDB" id="A0A830H4A7"/>
<protein>
    <submittedName>
        <fullName evidence="3">NLR, CARD domain-containing protein 3</fullName>
    </submittedName>
</protein>
<evidence type="ECO:0000256" key="1">
    <source>
        <dbReference type="ARBA" id="ARBA00004430"/>
    </source>
</evidence>
<gene>
    <name evidence="3" type="ORF">PPROV_000072200</name>
</gene>